<dbReference type="GO" id="GO:0005829">
    <property type="term" value="C:cytosol"/>
    <property type="evidence" value="ECO:0007669"/>
    <property type="project" value="TreeGrafter"/>
</dbReference>
<dbReference type="GO" id="GO:0071978">
    <property type="term" value="P:bacterial-type flagellum-dependent swarming motility"/>
    <property type="evidence" value="ECO:0007669"/>
    <property type="project" value="TreeGrafter"/>
</dbReference>
<feature type="domain" description="Flagellar basal-body/hook protein C-terminal" evidence="7">
    <location>
        <begin position="773"/>
        <end position="816"/>
    </location>
</feature>
<evidence type="ECO:0000256" key="5">
    <source>
        <dbReference type="RuleBase" id="RU362116"/>
    </source>
</evidence>
<dbReference type="NCBIfam" id="TIGR03506">
    <property type="entry name" value="FlgEFG_subfam"/>
    <property type="match status" value="2"/>
</dbReference>
<dbReference type="AlphaFoldDB" id="A0A7X0JY09"/>
<keyword evidence="10" id="KW-0966">Cell projection</keyword>
<dbReference type="InterPro" id="IPR010930">
    <property type="entry name" value="Flg_bb/hook_C_dom"/>
</dbReference>
<proteinExistence type="inferred from homology"/>
<evidence type="ECO:0000313" key="11">
    <source>
        <dbReference type="Proteomes" id="UP000528457"/>
    </source>
</evidence>
<evidence type="ECO:0000256" key="3">
    <source>
        <dbReference type="ARBA" id="ARBA00019015"/>
    </source>
</evidence>
<dbReference type="InParanoid" id="A0A7X0JY09"/>
<dbReference type="PANTHER" id="PTHR30435:SF1">
    <property type="entry name" value="FLAGELLAR HOOK PROTEIN FLGE"/>
    <property type="match status" value="1"/>
</dbReference>
<dbReference type="Pfam" id="PF22692">
    <property type="entry name" value="LlgE_F_G_D1"/>
    <property type="match status" value="1"/>
</dbReference>
<dbReference type="Pfam" id="PF00460">
    <property type="entry name" value="Flg_bb_rod"/>
    <property type="match status" value="1"/>
</dbReference>
<keyword evidence="10" id="KW-0282">Flagellum</keyword>
<evidence type="ECO:0000259" key="6">
    <source>
        <dbReference type="Pfam" id="PF00460"/>
    </source>
</evidence>
<keyword evidence="4 5" id="KW-0975">Bacterial flagellum</keyword>
<evidence type="ECO:0000313" key="10">
    <source>
        <dbReference type="EMBL" id="MBB6523496.1"/>
    </source>
</evidence>
<dbReference type="Pfam" id="PF06429">
    <property type="entry name" value="Flg_bbr_C"/>
    <property type="match status" value="1"/>
</dbReference>
<feature type="domain" description="Flagellar basal body rod protein N-terminal" evidence="6">
    <location>
        <begin position="6"/>
        <end position="35"/>
    </location>
</feature>
<dbReference type="EMBL" id="JACHHT010000003">
    <property type="protein sequence ID" value="MBB6523496.1"/>
    <property type="molecule type" value="Genomic_DNA"/>
</dbReference>
<dbReference type="PANTHER" id="PTHR30435">
    <property type="entry name" value="FLAGELLAR PROTEIN"/>
    <property type="match status" value="1"/>
</dbReference>
<dbReference type="InterPro" id="IPR001444">
    <property type="entry name" value="Flag_bb_rod_N"/>
</dbReference>
<evidence type="ECO:0000259" key="7">
    <source>
        <dbReference type="Pfam" id="PF06429"/>
    </source>
</evidence>
<accession>A0A7X0JY09</accession>
<dbReference type="RefSeq" id="WP_166847681.1">
    <property type="nucleotide sequence ID" value="NZ_JAAONY010000003.1"/>
</dbReference>
<sequence>MSSSFNIGLSGIRAANSDLSITGNNIANASTVGFKNSRAEFGDVYSNQLFGSALNRPGSGVSLQSAAQQFNQGSINSTSNVLDMAISGDGFFVVNQGGEQLYTRAGTFGLDNEGNVITNSGARLQGFGVDESGKPNGILSDLTIDASLQQPKQTSSVESGVNLDANEEVLERIGKKFSTDGNSVAVTQVGIANPTRTQVDGASTAFPAAGFDFSTDDITFDITLANAESGNNGTVSINLSTAQGLPANVDNYNDVRTLVNVINAQISSPTLPQTAIDVQAVAVNDGGGDFHIEFRALRDGEPSQITIDNGNGNETQIGLATLPATDNSGAPAVNNGYPAQSIDVVGPDGSTITYNSTKWATAAATSSELNALAGVTAKASTEARITATNFNNPGNNMVLELNDVALDADDLAGLATQINNLSDTSLSGISAEIVGGDLVIKSSIGHDLKFALTGGDDETAVQIIGNADAPEQILEIDTGGGLAIATATNAGGNAIVVGGKIDIQLEDGYEVNNLNPPALGLFQPFNANSFTDVVLNPFDPNDPKSYNHTTAVKVFDSLGNEHTMNQYFIKQKYDPAVAGSSPNHWKMVVTIDGKEVGDPDTSLPAPQNKEPTRAEFDLHFKENGDFNTALSDDVLISNWTPLDAQGQPLGTLKPLPVLEGGVAPVPQPSTTSNFTIDMSKSSQFGDKFTVKSVDQDGFATGRLTGLTISEEGIIFARFSNQESEALGQVALANFTNNQGLQPQGNTMWAESFDSGVPSISSPKSGGLGSVTASALEDSNVDLSTELVDLIIAQRNYQANAKTIETANQVTQTIINLR</sequence>
<evidence type="ECO:0000256" key="1">
    <source>
        <dbReference type="ARBA" id="ARBA00004117"/>
    </source>
</evidence>
<evidence type="ECO:0000259" key="8">
    <source>
        <dbReference type="Pfam" id="PF07559"/>
    </source>
</evidence>
<evidence type="ECO:0000256" key="2">
    <source>
        <dbReference type="ARBA" id="ARBA00009677"/>
    </source>
</evidence>
<feature type="domain" description="Flagellar hook protein FlgE/F/G-like D1" evidence="9">
    <location>
        <begin position="85"/>
        <end position="148"/>
    </location>
</feature>
<gene>
    <name evidence="10" type="ORF">HNR48_003798</name>
</gene>
<organism evidence="10 11">
    <name type="scientific">Pseudoteredinibacter isoporae</name>
    <dbReference type="NCBI Taxonomy" id="570281"/>
    <lineage>
        <taxon>Bacteria</taxon>
        <taxon>Pseudomonadati</taxon>
        <taxon>Pseudomonadota</taxon>
        <taxon>Gammaproteobacteria</taxon>
        <taxon>Cellvibrionales</taxon>
        <taxon>Cellvibrionaceae</taxon>
        <taxon>Pseudoteredinibacter</taxon>
    </lineage>
</organism>
<comment type="caution">
    <text evidence="10">The sequence shown here is derived from an EMBL/GenBank/DDBJ whole genome shotgun (WGS) entry which is preliminary data.</text>
</comment>
<keyword evidence="11" id="KW-1185">Reference proteome</keyword>
<comment type="subcellular location">
    <subcellularLocation>
        <location evidence="1 5">Bacterial flagellum basal body</location>
    </subcellularLocation>
</comment>
<feature type="domain" description="Flagellar hook protein FlgE D2" evidence="8">
    <location>
        <begin position="532"/>
        <end position="698"/>
    </location>
</feature>
<dbReference type="SUPFAM" id="SSF117143">
    <property type="entry name" value="Flagellar hook protein flgE"/>
    <property type="match status" value="1"/>
</dbReference>
<keyword evidence="10" id="KW-0969">Cilium</keyword>
<protein>
    <recommendedName>
        <fullName evidence="3 5">Flagellar hook protein FlgE</fullName>
    </recommendedName>
</protein>
<reference evidence="10 11" key="1">
    <citation type="submission" date="2020-08" db="EMBL/GenBank/DDBJ databases">
        <title>Genomic Encyclopedia of Type Strains, Phase IV (KMG-IV): sequencing the most valuable type-strain genomes for metagenomic binning, comparative biology and taxonomic classification.</title>
        <authorList>
            <person name="Goeker M."/>
        </authorList>
    </citation>
    <scope>NUCLEOTIDE SEQUENCE [LARGE SCALE GENOMIC DNA]</scope>
    <source>
        <strain evidence="10 11">DSM 22368</strain>
    </source>
</reference>
<dbReference type="InterPro" id="IPR011491">
    <property type="entry name" value="FlgE_D2"/>
</dbReference>
<evidence type="ECO:0000256" key="4">
    <source>
        <dbReference type="ARBA" id="ARBA00023143"/>
    </source>
</evidence>
<comment type="function">
    <text evidence="5">A flexible structure which links the flagellar filament to the drive apparatus in the basal body.</text>
</comment>
<name>A0A7X0JY09_9GAMM</name>
<dbReference type="InterPro" id="IPR020013">
    <property type="entry name" value="Flagellar_FlgE/F/G"/>
</dbReference>
<dbReference type="Pfam" id="PF07559">
    <property type="entry name" value="FlgE_D2"/>
    <property type="match status" value="1"/>
</dbReference>
<dbReference type="GO" id="GO:0009424">
    <property type="term" value="C:bacterial-type flagellum hook"/>
    <property type="evidence" value="ECO:0007669"/>
    <property type="project" value="TreeGrafter"/>
</dbReference>
<evidence type="ECO:0000259" key="9">
    <source>
        <dbReference type="Pfam" id="PF22692"/>
    </source>
</evidence>
<comment type="similarity">
    <text evidence="2 5">Belongs to the flagella basal body rod proteins family.</text>
</comment>
<dbReference type="InterPro" id="IPR053967">
    <property type="entry name" value="LlgE_F_G-like_D1"/>
</dbReference>
<dbReference type="InterPro" id="IPR037058">
    <property type="entry name" value="Falgellar_hook_FlgE_sf"/>
</dbReference>
<dbReference type="GO" id="GO:0009425">
    <property type="term" value="C:bacterial-type flagellum basal body"/>
    <property type="evidence" value="ECO:0007669"/>
    <property type="project" value="UniProtKB-SubCell"/>
</dbReference>
<dbReference type="Gene3D" id="2.60.98.20">
    <property type="entry name" value="Flagellar hook protein FlgE"/>
    <property type="match status" value="1"/>
</dbReference>
<dbReference type="Proteomes" id="UP000528457">
    <property type="component" value="Unassembled WGS sequence"/>
</dbReference>
<dbReference type="InterPro" id="IPR037925">
    <property type="entry name" value="FlgE/F/G-like"/>
</dbReference>